<dbReference type="EMBL" id="LFQU01000023">
    <property type="protein sequence ID" value="KOO67884.1"/>
    <property type="molecule type" value="Genomic_DNA"/>
</dbReference>
<proteinExistence type="inferred from homology"/>
<dbReference type="CDD" id="cd22268">
    <property type="entry name" value="DPBB_RlpA-like"/>
    <property type="match status" value="1"/>
</dbReference>
<evidence type="ECO:0000313" key="4">
    <source>
        <dbReference type="EMBL" id="KOO67884.1"/>
    </source>
</evidence>
<feature type="region of interest" description="Disordered" evidence="2">
    <location>
        <begin position="136"/>
        <end position="193"/>
    </location>
</feature>
<dbReference type="Gene3D" id="2.40.40.10">
    <property type="entry name" value="RlpA-like domain"/>
    <property type="match status" value="1"/>
</dbReference>
<dbReference type="InterPro" id="IPR036908">
    <property type="entry name" value="RlpA-like_sf"/>
</dbReference>
<evidence type="ECO:0000313" key="5">
    <source>
        <dbReference type="Proteomes" id="UP000036951"/>
    </source>
</evidence>
<dbReference type="AlphaFoldDB" id="A0A8E1QXT8"/>
<sequence>MNRIILIITFLWLGHTFLPAQEKGMASYYSNRLHGRRMSDGTRYHRDSLICAHKKYELGTMLKVTNIKNGKSVVVRVADRCSGHRIIDLSYAAAKEIGIIRAGVAMVRVEKYEEEKGVPFRNEKKIELPELDYEITEKDDDFTPEWMRNGTEQSKTNSKKGKEHKGKEPKDKKHKENKKHKEHKEHNKKNKKQ</sequence>
<dbReference type="InterPro" id="IPR012997">
    <property type="entry name" value="RplA"/>
</dbReference>
<gene>
    <name evidence="4" type="ORF">ACU52_11060</name>
</gene>
<name>A0A8E1QXT8_9BACT</name>
<evidence type="ECO:0000256" key="1">
    <source>
        <dbReference type="RuleBase" id="RU003495"/>
    </source>
</evidence>
<comment type="similarity">
    <text evidence="1">Belongs to the RlpA family.</text>
</comment>
<reference evidence="4 5" key="1">
    <citation type="submission" date="2015-06" db="EMBL/GenBank/DDBJ databases">
        <title>Prevotella sp. 109, sp. nov., a novel member of the family Prevotellaceae isolated from human faeces.</title>
        <authorList>
            <person name="Shkoporov A.N."/>
            <person name="Chaplin A.V."/>
            <person name="Kafarskaia L.I."/>
            <person name="Efimov B.A."/>
        </authorList>
    </citation>
    <scope>NUCLEOTIDE SEQUENCE [LARGE SCALE GENOMIC DNA]</scope>
    <source>
        <strain evidence="4 5">109</strain>
    </source>
</reference>
<feature type="domain" description="RlpA-like protein double-psi beta-barrel" evidence="3">
    <location>
        <begin position="22"/>
        <end position="108"/>
    </location>
</feature>
<protein>
    <recommendedName>
        <fullName evidence="3">RlpA-like protein double-psi beta-barrel domain-containing protein</fullName>
    </recommendedName>
</protein>
<dbReference type="Pfam" id="PF03330">
    <property type="entry name" value="DPBB_1"/>
    <property type="match status" value="1"/>
</dbReference>
<dbReference type="SUPFAM" id="SSF50685">
    <property type="entry name" value="Barwin-like endoglucanases"/>
    <property type="match status" value="1"/>
</dbReference>
<dbReference type="PANTHER" id="PTHR34183:SF8">
    <property type="entry name" value="ENDOLYTIC PEPTIDOGLYCAN TRANSGLYCOSYLASE RLPA-RELATED"/>
    <property type="match status" value="1"/>
</dbReference>
<dbReference type="Proteomes" id="UP000036951">
    <property type="component" value="Unassembled WGS sequence"/>
</dbReference>
<accession>A0A8E1QXT8</accession>
<dbReference type="InterPro" id="IPR009009">
    <property type="entry name" value="RlpA-like_DPBB"/>
</dbReference>
<evidence type="ECO:0000256" key="2">
    <source>
        <dbReference type="SAM" id="MobiDB-lite"/>
    </source>
</evidence>
<evidence type="ECO:0000259" key="3">
    <source>
        <dbReference type="Pfam" id="PF03330"/>
    </source>
</evidence>
<dbReference type="NCBIfam" id="TIGR00413">
    <property type="entry name" value="rlpA"/>
    <property type="match status" value="1"/>
</dbReference>
<feature type="compositionally biased region" description="Basic residues" evidence="2">
    <location>
        <begin position="172"/>
        <end position="193"/>
    </location>
</feature>
<comment type="caution">
    <text evidence="4">The sequence shown here is derived from an EMBL/GenBank/DDBJ whole genome shotgun (WGS) entry which is preliminary data.</text>
</comment>
<dbReference type="PANTHER" id="PTHR34183">
    <property type="entry name" value="ENDOLYTIC PEPTIDOGLYCAN TRANSGLYCOSYLASE RLPA"/>
    <property type="match status" value="1"/>
</dbReference>
<organism evidence="4 5">
    <name type="scientific">Xylanibacter rarus</name>
    <dbReference type="NCBI Taxonomy" id="1676614"/>
    <lineage>
        <taxon>Bacteria</taxon>
        <taxon>Pseudomonadati</taxon>
        <taxon>Bacteroidota</taxon>
        <taxon>Bacteroidia</taxon>
        <taxon>Bacteroidales</taxon>
        <taxon>Prevotellaceae</taxon>
        <taxon>Xylanibacter</taxon>
    </lineage>
</organism>
<keyword evidence="5" id="KW-1185">Reference proteome</keyword>